<feature type="domain" description="UspA" evidence="1">
    <location>
        <begin position="72"/>
        <end position="126"/>
    </location>
</feature>
<dbReference type="SUPFAM" id="SSF52402">
    <property type="entry name" value="Adenine nucleotide alpha hydrolases-like"/>
    <property type="match status" value="1"/>
</dbReference>
<dbReference type="InterPro" id="IPR014729">
    <property type="entry name" value="Rossmann-like_a/b/a_fold"/>
</dbReference>
<evidence type="ECO:0000259" key="1">
    <source>
        <dbReference type="Pfam" id="PF00582"/>
    </source>
</evidence>
<dbReference type="InterPro" id="IPR006016">
    <property type="entry name" value="UspA"/>
</dbReference>
<sequence length="126" mass="14242">MNILQPLKLSEEVVQHFNSIDSERKNVLRKYLKDINSAMKDSWIKKLSDLKLKYEKTGIQVITKIIEGTHSSRVIAYNIVKFAEDQKVDMITIGCVGIGGFHEKKSLGSVTRNVSEISTRPVLIVP</sequence>
<dbReference type="Gene3D" id="3.40.50.620">
    <property type="entry name" value="HUPs"/>
    <property type="match status" value="1"/>
</dbReference>
<dbReference type="KEGG" id="taa:NMY3_02907"/>
<protein>
    <submittedName>
        <fullName evidence="2">Universal stress protein family protein</fullName>
    </submittedName>
</protein>
<dbReference type="Pfam" id="PF00582">
    <property type="entry name" value="Usp"/>
    <property type="match status" value="1"/>
</dbReference>
<dbReference type="CDD" id="cd00293">
    <property type="entry name" value="USP-like"/>
    <property type="match status" value="1"/>
</dbReference>
<dbReference type="OrthoDB" id="105697at2157"/>
<reference evidence="3" key="1">
    <citation type="submission" date="2015-10" db="EMBL/GenBank/DDBJ databases">
        <title>Niche specialization of a soil ammonia-oxidizing archaeon, Candidatus Nitrosocosmicus oleophilus.</title>
        <authorList>
            <person name="Jung M.-Y."/>
            <person name="Rhee S.-K."/>
        </authorList>
    </citation>
    <scope>NUCLEOTIDE SEQUENCE [LARGE SCALE GENOMIC DNA]</scope>
    <source>
        <strain evidence="3">MY3</strain>
    </source>
</reference>
<evidence type="ECO:0000313" key="3">
    <source>
        <dbReference type="Proteomes" id="UP000058925"/>
    </source>
</evidence>
<evidence type="ECO:0000313" key="2">
    <source>
        <dbReference type="EMBL" id="ALI37096.1"/>
    </source>
</evidence>
<dbReference type="Proteomes" id="UP000058925">
    <property type="component" value="Chromosome"/>
</dbReference>
<organism evidence="2 3">
    <name type="scientific">Candidatus Nitrosocosmicus oleophilus</name>
    <dbReference type="NCBI Taxonomy" id="1353260"/>
    <lineage>
        <taxon>Archaea</taxon>
        <taxon>Nitrososphaerota</taxon>
        <taxon>Nitrososphaeria</taxon>
        <taxon>Nitrososphaerales</taxon>
        <taxon>Nitrososphaeraceae</taxon>
        <taxon>Candidatus Nitrosocosmicus</taxon>
    </lineage>
</organism>
<proteinExistence type="predicted"/>
<accession>A0A654M393</accession>
<dbReference type="EMBL" id="CP012850">
    <property type="protein sequence ID" value="ALI37096.1"/>
    <property type="molecule type" value="Genomic_DNA"/>
</dbReference>
<dbReference type="AlphaFoldDB" id="A0A654M393"/>
<name>A0A654M393_9ARCH</name>
<keyword evidence="3" id="KW-1185">Reference proteome</keyword>
<gene>
    <name evidence="2" type="ORF">NMY3_02907</name>
</gene>